<dbReference type="AlphaFoldDB" id="A0A919MS60"/>
<dbReference type="EMBL" id="BOMQ01000016">
    <property type="protein sequence ID" value="GIE47660.1"/>
    <property type="molecule type" value="Genomic_DNA"/>
</dbReference>
<keyword evidence="4" id="KW-1185">Reference proteome</keyword>
<sequence length="414" mass="43887">MRSLVACHRRCYDEGMTGTDARRSRWAERENDRRRRTFAAEMNEWRLRDETLRAMRDAAAGYTGRPDDGTLPVALRRDERIYLTLPGVYSVEAPGAHGLPRVAPDDVPVTPAAGPVPAGIRVGAGGTAVVTSRRLLFLGPQRNREWAYQHLTGMVHDAVVPMTLLEVGNRKSVSGLLVHVSAAAAFRFQVQLALAEAAGMRDALVARLDLLLAESGRRRPPPPPLAEPGQAPAGAAWSPVGVVAAAVAVLVLLVCGIGALLPDTAVRDAADEAAPVRVTTTAAAPTAPALAIKPAVPSPAVTSPAPAPTRSASPAPSRSPSPAPRRTTAKPKPRPKPLALCGAPRNTEGFTFCGGSLIRRPDFAACQYFDCIPAFPDGRGYMIQCADGMLSMSGGRPGSCSHHGGNRRPVYRRR</sequence>
<feature type="compositionally biased region" description="Low complexity" evidence="1">
    <location>
        <begin position="295"/>
        <end position="316"/>
    </location>
</feature>
<evidence type="ECO:0000256" key="2">
    <source>
        <dbReference type="SAM" id="Phobius"/>
    </source>
</evidence>
<protein>
    <submittedName>
        <fullName evidence="3">Uncharacterized protein</fullName>
    </submittedName>
</protein>
<evidence type="ECO:0000313" key="3">
    <source>
        <dbReference type="EMBL" id="GIE47660.1"/>
    </source>
</evidence>
<feature type="region of interest" description="Disordered" evidence="1">
    <location>
        <begin position="394"/>
        <end position="414"/>
    </location>
</feature>
<accession>A0A919MS60</accession>
<keyword evidence="2" id="KW-1133">Transmembrane helix</keyword>
<feature type="transmembrane region" description="Helical" evidence="2">
    <location>
        <begin position="236"/>
        <end position="261"/>
    </location>
</feature>
<dbReference type="Proteomes" id="UP000647172">
    <property type="component" value="Unassembled WGS sequence"/>
</dbReference>
<evidence type="ECO:0000313" key="4">
    <source>
        <dbReference type="Proteomes" id="UP000647172"/>
    </source>
</evidence>
<reference evidence="3" key="1">
    <citation type="submission" date="2021-01" db="EMBL/GenBank/DDBJ databases">
        <title>Whole genome shotgun sequence of Actinoplanes nipponensis NBRC 14063.</title>
        <authorList>
            <person name="Komaki H."/>
            <person name="Tamura T."/>
        </authorList>
    </citation>
    <scope>NUCLEOTIDE SEQUENCE</scope>
    <source>
        <strain evidence="3">NBRC 14063</strain>
    </source>
</reference>
<organism evidence="3 4">
    <name type="scientific">Actinoplanes nipponensis</name>
    <dbReference type="NCBI Taxonomy" id="135950"/>
    <lineage>
        <taxon>Bacteria</taxon>
        <taxon>Bacillati</taxon>
        <taxon>Actinomycetota</taxon>
        <taxon>Actinomycetes</taxon>
        <taxon>Micromonosporales</taxon>
        <taxon>Micromonosporaceae</taxon>
        <taxon>Actinoplanes</taxon>
    </lineage>
</organism>
<keyword evidence="2" id="KW-0472">Membrane</keyword>
<name>A0A919MS60_9ACTN</name>
<evidence type="ECO:0000256" key="1">
    <source>
        <dbReference type="SAM" id="MobiDB-lite"/>
    </source>
</evidence>
<feature type="compositionally biased region" description="Basic residues" evidence="1">
    <location>
        <begin position="404"/>
        <end position="414"/>
    </location>
</feature>
<feature type="region of interest" description="Disordered" evidence="1">
    <location>
        <begin position="295"/>
        <end position="341"/>
    </location>
</feature>
<gene>
    <name evidence="3" type="ORF">Ani05nite_11940</name>
</gene>
<proteinExistence type="predicted"/>
<keyword evidence="2" id="KW-0812">Transmembrane</keyword>
<comment type="caution">
    <text evidence="3">The sequence shown here is derived from an EMBL/GenBank/DDBJ whole genome shotgun (WGS) entry which is preliminary data.</text>
</comment>